<dbReference type="EMBL" id="UOGC01000006">
    <property type="protein sequence ID" value="VAX15344.1"/>
    <property type="molecule type" value="Genomic_DNA"/>
</dbReference>
<proteinExistence type="predicted"/>
<reference evidence="1" key="1">
    <citation type="submission" date="2018-06" db="EMBL/GenBank/DDBJ databases">
        <authorList>
            <person name="Zhirakovskaya E."/>
        </authorList>
    </citation>
    <scope>NUCLEOTIDE SEQUENCE</scope>
</reference>
<gene>
    <name evidence="1" type="ORF">MNBD_NITROSPINAE01-1284</name>
</gene>
<protein>
    <submittedName>
        <fullName evidence="1">Uncharacterized protein</fullName>
    </submittedName>
</protein>
<sequence length="236" mass="27352">MDIVIFVGFGLLLIFLVVEARNDRNRWNKEFDDTLMRHNFTQSLKSQDYAEKTIKNLIQPNKALDIRKPNKAILGDKEIYFSKMYIGEPGVDNVTISDAFFFPLNCATNQHFICFMKFDYYQGLAYNKDLVTSAYTLEDNFTPNALVELKLPKRTELDNVLFAFGEEGTALDDLYGTPLFNCIAEAGTYGFFAFYYKNGMASLLTLERYEKRNGSGINWKEQWLYIQELMRLSSKN</sequence>
<evidence type="ECO:0000313" key="1">
    <source>
        <dbReference type="EMBL" id="VAX15344.1"/>
    </source>
</evidence>
<organism evidence="1">
    <name type="scientific">hydrothermal vent metagenome</name>
    <dbReference type="NCBI Taxonomy" id="652676"/>
    <lineage>
        <taxon>unclassified sequences</taxon>
        <taxon>metagenomes</taxon>
        <taxon>ecological metagenomes</taxon>
    </lineage>
</organism>
<accession>A0A3B1BU08</accession>
<name>A0A3B1BU08_9ZZZZ</name>
<dbReference type="AlphaFoldDB" id="A0A3B1BU08"/>